<dbReference type="PANTHER" id="PTHR43110">
    <property type="entry name" value="THIOL PEROXIDASE"/>
    <property type="match status" value="1"/>
</dbReference>
<evidence type="ECO:0000256" key="6">
    <source>
        <dbReference type="HAMAP-Rule" id="MF_00269"/>
    </source>
</evidence>
<evidence type="ECO:0000256" key="2">
    <source>
        <dbReference type="ARBA" id="ARBA00022862"/>
    </source>
</evidence>
<dbReference type="AlphaFoldDB" id="A0A940DMQ8"/>
<comment type="function">
    <text evidence="6">Thiol-specific peroxidase that catalyzes the reduction of hydrogen peroxide and organic hydroperoxides to water and alcohols, respectively. Plays a role in cell protection against oxidative stress by detoxifying peroxides.</text>
</comment>
<evidence type="ECO:0000259" key="7">
    <source>
        <dbReference type="PROSITE" id="PS51352"/>
    </source>
</evidence>
<dbReference type="Gene3D" id="3.40.30.10">
    <property type="entry name" value="Glutaredoxin"/>
    <property type="match status" value="1"/>
</dbReference>
<dbReference type="PANTHER" id="PTHR43110:SF1">
    <property type="entry name" value="THIOL PEROXIDASE"/>
    <property type="match status" value="1"/>
</dbReference>
<evidence type="ECO:0000256" key="3">
    <source>
        <dbReference type="ARBA" id="ARBA00023002"/>
    </source>
</evidence>
<dbReference type="InterPro" id="IPR050455">
    <property type="entry name" value="Tpx_Peroxidase_subfamily"/>
</dbReference>
<sequence length="182" mass="19934">MATVNFKGSPVELSGELPKVGEEAPKFGGVKGDLTTVHLPELRGKKVLINIFPSLDTPVCAASVRKFNREASSLENTVVLCVSKDLPFAQSRFCAAEGLEDVVPLSVFRCRHFDERYGLTMTEGPLKGLLARAVIIVDEKGTIVYEQLVPEVTDEPDYDAALNILRDPDAPENYRMSPDALK</sequence>
<dbReference type="InterPro" id="IPR018219">
    <property type="entry name" value="Tpx_CS"/>
</dbReference>
<reference evidence="8" key="2">
    <citation type="journal article" date="2021" name="PeerJ">
        <title>Extensive microbial diversity within the chicken gut microbiome revealed by metagenomics and culture.</title>
        <authorList>
            <person name="Gilroy R."/>
            <person name="Ravi A."/>
            <person name="Getino M."/>
            <person name="Pursley I."/>
            <person name="Horton D.L."/>
            <person name="Alikhan N.F."/>
            <person name="Baker D."/>
            <person name="Gharbi K."/>
            <person name="Hall N."/>
            <person name="Watson M."/>
            <person name="Adriaenssens E.M."/>
            <person name="Foster-Nyarko E."/>
            <person name="Jarju S."/>
            <person name="Secka A."/>
            <person name="Antonio M."/>
            <person name="Oren A."/>
            <person name="Chaudhuri R.R."/>
            <person name="La Ragione R."/>
            <person name="Hildebrand F."/>
            <person name="Pallen M.J."/>
        </authorList>
    </citation>
    <scope>NUCLEOTIDE SEQUENCE</scope>
    <source>
        <strain evidence="8">F1-3629</strain>
    </source>
</reference>
<dbReference type="InterPro" id="IPR013740">
    <property type="entry name" value="Redoxin"/>
</dbReference>
<organism evidence="8 9">
    <name type="scientific">Candidatus Cryptobacteroides gallistercoris</name>
    <dbReference type="NCBI Taxonomy" id="2840765"/>
    <lineage>
        <taxon>Bacteria</taxon>
        <taxon>Pseudomonadati</taxon>
        <taxon>Bacteroidota</taxon>
        <taxon>Bacteroidia</taxon>
        <taxon>Bacteroidales</taxon>
        <taxon>Candidatus Cryptobacteroides</taxon>
    </lineage>
</organism>
<evidence type="ECO:0000313" key="8">
    <source>
        <dbReference type="EMBL" id="MBO8453943.1"/>
    </source>
</evidence>
<evidence type="ECO:0000256" key="4">
    <source>
        <dbReference type="ARBA" id="ARBA00023157"/>
    </source>
</evidence>
<comment type="miscellaneous">
    <text evidence="6">The active site is a conserved redox-active cysteine residue, the peroxidatic cysteine (C(P)), which makes the nucleophilic attack on the peroxide substrate. The peroxide oxidizes the C(P)-SH to cysteine sulfenic acid (C(P)-SOH), which then reacts with another cysteine residue, the resolving cysteine (C(R)), to form a disulfide bridge. The disulfide is subsequently reduced by an appropriate electron donor to complete the catalytic cycle. In this atypical 2-Cys peroxiredoxin, C(R) is present in the same subunit to form an intramolecular disulfide. The disulfide is subsequently reduced by thioredoxin.</text>
</comment>
<comment type="catalytic activity">
    <reaction evidence="6">
        <text>a hydroperoxide + [thioredoxin]-dithiol = an alcohol + [thioredoxin]-disulfide + H2O</text>
        <dbReference type="Rhea" id="RHEA:62620"/>
        <dbReference type="Rhea" id="RHEA-COMP:10698"/>
        <dbReference type="Rhea" id="RHEA-COMP:10700"/>
        <dbReference type="ChEBI" id="CHEBI:15377"/>
        <dbReference type="ChEBI" id="CHEBI:29950"/>
        <dbReference type="ChEBI" id="CHEBI:30879"/>
        <dbReference type="ChEBI" id="CHEBI:35924"/>
        <dbReference type="ChEBI" id="CHEBI:50058"/>
        <dbReference type="EC" id="1.11.1.24"/>
    </reaction>
</comment>
<evidence type="ECO:0000256" key="5">
    <source>
        <dbReference type="ARBA" id="ARBA00023284"/>
    </source>
</evidence>
<comment type="caution">
    <text evidence="8">The sequence shown here is derived from an EMBL/GenBank/DDBJ whole genome shotgun (WGS) entry which is preliminary data.</text>
</comment>
<comment type="subunit">
    <text evidence="6">Homodimer.</text>
</comment>
<keyword evidence="5 6" id="KW-0676">Redox-active center</keyword>
<dbReference type="InterPro" id="IPR013766">
    <property type="entry name" value="Thioredoxin_domain"/>
</dbReference>
<keyword evidence="2 6" id="KW-0049">Antioxidant</keyword>
<feature type="disulfide bond" description="Redox-active" evidence="6">
    <location>
        <begin position="60"/>
        <end position="94"/>
    </location>
</feature>
<keyword evidence="3 6" id="KW-0560">Oxidoreductase</keyword>
<dbReference type="Proteomes" id="UP000771749">
    <property type="component" value="Unassembled WGS sequence"/>
</dbReference>
<feature type="domain" description="Thioredoxin" evidence="7">
    <location>
        <begin position="18"/>
        <end position="167"/>
    </location>
</feature>
<reference evidence="8" key="1">
    <citation type="submission" date="2020-10" db="EMBL/GenBank/DDBJ databases">
        <authorList>
            <person name="Gilroy R."/>
        </authorList>
    </citation>
    <scope>NUCLEOTIDE SEQUENCE</scope>
    <source>
        <strain evidence="8">F1-3629</strain>
    </source>
</reference>
<keyword evidence="1 6" id="KW-0575">Peroxidase</keyword>
<feature type="active site" description="Cysteine sulfenic acid (-SOH) intermediate" evidence="6">
    <location>
        <position position="60"/>
    </location>
</feature>
<dbReference type="PROSITE" id="PS01265">
    <property type="entry name" value="TPX"/>
    <property type="match status" value="1"/>
</dbReference>
<name>A0A940DMQ8_9BACT</name>
<proteinExistence type="inferred from homology"/>
<dbReference type="PROSITE" id="PS51352">
    <property type="entry name" value="THIOREDOXIN_2"/>
    <property type="match status" value="1"/>
</dbReference>
<dbReference type="SUPFAM" id="SSF52833">
    <property type="entry name" value="Thioredoxin-like"/>
    <property type="match status" value="1"/>
</dbReference>
<evidence type="ECO:0000313" key="9">
    <source>
        <dbReference type="Proteomes" id="UP000771749"/>
    </source>
</evidence>
<dbReference type="Pfam" id="PF08534">
    <property type="entry name" value="Redoxin"/>
    <property type="match status" value="1"/>
</dbReference>
<dbReference type="CDD" id="cd03014">
    <property type="entry name" value="PRX_Atyp2cys"/>
    <property type="match status" value="1"/>
</dbReference>
<accession>A0A940DMQ8</accession>
<dbReference type="InterPro" id="IPR002065">
    <property type="entry name" value="TPX"/>
</dbReference>
<dbReference type="NCBIfam" id="NF001808">
    <property type="entry name" value="PRK00522.1"/>
    <property type="match status" value="1"/>
</dbReference>
<dbReference type="EMBL" id="JADIMJ010000065">
    <property type="protein sequence ID" value="MBO8453943.1"/>
    <property type="molecule type" value="Genomic_DNA"/>
</dbReference>
<keyword evidence="4 6" id="KW-1015">Disulfide bond</keyword>
<comment type="similarity">
    <text evidence="6">Belongs to the peroxiredoxin family. Tpx subfamily.</text>
</comment>
<gene>
    <name evidence="6 8" type="primary">tpx</name>
    <name evidence="8" type="ORF">IAC07_04365</name>
</gene>
<protein>
    <recommendedName>
        <fullName evidence="6">Thiol peroxidase</fullName>
        <shortName evidence="6">Tpx</shortName>
        <ecNumber evidence="6">1.11.1.24</ecNumber>
    </recommendedName>
    <alternativeName>
        <fullName evidence="6">Peroxiredoxin tpx</fullName>
        <shortName evidence="6">Prx</shortName>
    </alternativeName>
    <alternativeName>
        <fullName evidence="6">Thioredoxin peroxidase</fullName>
    </alternativeName>
    <alternativeName>
        <fullName evidence="6">Thioredoxin-dependent peroxiredoxin</fullName>
    </alternativeName>
</protein>
<dbReference type="GO" id="GO:0008379">
    <property type="term" value="F:thioredoxin peroxidase activity"/>
    <property type="evidence" value="ECO:0007669"/>
    <property type="project" value="UniProtKB-UniRule"/>
</dbReference>
<evidence type="ECO:0000256" key="1">
    <source>
        <dbReference type="ARBA" id="ARBA00022559"/>
    </source>
</evidence>
<dbReference type="EC" id="1.11.1.24" evidence="6"/>
<dbReference type="InterPro" id="IPR036249">
    <property type="entry name" value="Thioredoxin-like_sf"/>
</dbReference>
<dbReference type="HAMAP" id="MF_00269">
    <property type="entry name" value="Tpx"/>
    <property type="match status" value="1"/>
</dbReference>